<evidence type="ECO:0000313" key="1">
    <source>
        <dbReference type="EMBL" id="TNC09562.1"/>
    </source>
</evidence>
<organism evidence="1 2">
    <name type="scientific">Methylobacterium terricola</name>
    <dbReference type="NCBI Taxonomy" id="2583531"/>
    <lineage>
        <taxon>Bacteria</taxon>
        <taxon>Pseudomonadati</taxon>
        <taxon>Pseudomonadota</taxon>
        <taxon>Alphaproteobacteria</taxon>
        <taxon>Hyphomicrobiales</taxon>
        <taxon>Methylobacteriaceae</taxon>
        <taxon>Methylobacterium</taxon>
    </lineage>
</organism>
<dbReference type="EMBL" id="VDDA01000016">
    <property type="protein sequence ID" value="TNC09562.1"/>
    <property type="molecule type" value="Genomic_DNA"/>
</dbReference>
<dbReference type="InterPro" id="IPR021439">
    <property type="entry name" value="DUF3088"/>
</dbReference>
<dbReference type="AlphaFoldDB" id="A0A5C4LDC8"/>
<dbReference type="Pfam" id="PF11287">
    <property type="entry name" value="DUF3088"/>
    <property type="match status" value="1"/>
</dbReference>
<reference evidence="1 2" key="1">
    <citation type="submission" date="2019-06" db="EMBL/GenBank/DDBJ databases">
        <title>Genome of Methylobacterium sp. 17Sr1-39.</title>
        <authorList>
            <person name="Seo T."/>
        </authorList>
    </citation>
    <scope>NUCLEOTIDE SEQUENCE [LARGE SCALE GENOMIC DNA]</scope>
    <source>
        <strain evidence="1 2">17Sr1-39</strain>
    </source>
</reference>
<sequence length="140" mass="15851">MRRTPRHRRADAKARGYETRICEGEAVRDHLYLLAPDFTDPAYPDRRFYCWHCALMEGVLAGFPALAARLDVSRLPWPRPRQALVARVGAANQSLPLLVLAPDAPDDLATGRHGEVRFIDDKDAILRALHRRHGFPEAHP</sequence>
<dbReference type="Proteomes" id="UP000305267">
    <property type="component" value="Unassembled WGS sequence"/>
</dbReference>
<dbReference type="OrthoDB" id="1356145at2"/>
<protein>
    <submittedName>
        <fullName evidence="1">DUF3088 domain-containing protein</fullName>
    </submittedName>
</protein>
<comment type="caution">
    <text evidence="1">The sequence shown here is derived from an EMBL/GenBank/DDBJ whole genome shotgun (WGS) entry which is preliminary data.</text>
</comment>
<gene>
    <name evidence="1" type="ORF">FF100_25430</name>
</gene>
<proteinExistence type="predicted"/>
<keyword evidence="2" id="KW-1185">Reference proteome</keyword>
<evidence type="ECO:0000313" key="2">
    <source>
        <dbReference type="Proteomes" id="UP000305267"/>
    </source>
</evidence>
<name>A0A5C4LDC8_9HYPH</name>
<accession>A0A5C4LDC8</accession>